<evidence type="ECO:0000313" key="5">
    <source>
        <dbReference type="Proteomes" id="UP000621210"/>
    </source>
</evidence>
<dbReference type="EMBL" id="JACVQF010000223">
    <property type="protein sequence ID" value="MBD0423695.1"/>
    <property type="molecule type" value="Genomic_DNA"/>
</dbReference>
<dbReference type="AlphaFoldDB" id="A0A926L7Z0"/>
<sequence>MAVRLLPVTGASVSLRGEGVPVRLCTSGERAAYLAEIQTTLGDGPCVRAAETGAPVLACDLTAGADAGRWPVFAQQATAVGVRAVYALPLGDDAVCVGTLDLYRDTPGRLTGSELRTARLVAAVMTTALTALPLGEEYDVQGGEAWLSGLGGDHHEVHQAVGMIMAQLGVGADEALARLRARAFARGHTAHTMAREVVAHRQTFDQDR</sequence>
<evidence type="ECO:0000259" key="3">
    <source>
        <dbReference type="SMART" id="SM01012"/>
    </source>
</evidence>
<dbReference type="InterPro" id="IPR029016">
    <property type="entry name" value="GAF-like_dom_sf"/>
</dbReference>
<protein>
    <submittedName>
        <fullName evidence="4">GAF domain-containing protein</fullName>
    </submittedName>
</protein>
<evidence type="ECO:0000256" key="1">
    <source>
        <dbReference type="ARBA" id="ARBA00023015"/>
    </source>
</evidence>
<proteinExistence type="predicted"/>
<dbReference type="Gene3D" id="3.30.450.40">
    <property type="match status" value="1"/>
</dbReference>
<dbReference type="SUPFAM" id="SSF55781">
    <property type="entry name" value="GAF domain-like"/>
    <property type="match status" value="1"/>
</dbReference>
<keyword evidence="5" id="KW-1185">Reference proteome</keyword>
<dbReference type="InterPro" id="IPR003018">
    <property type="entry name" value="GAF"/>
</dbReference>
<reference evidence="4" key="1">
    <citation type="submission" date="2020-09" db="EMBL/GenBank/DDBJ databases">
        <title>Streptomyces grisecoloratus sp. nov., isolated from cotton soil.</title>
        <authorList>
            <person name="Xing L."/>
        </authorList>
    </citation>
    <scope>NUCLEOTIDE SEQUENCE</scope>
    <source>
        <strain evidence="4">TRM S81-3</strain>
    </source>
</reference>
<dbReference type="Pfam" id="PF01590">
    <property type="entry name" value="GAF"/>
    <property type="match status" value="1"/>
</dbReference>
<feature type="domain" description="ANTAR" evidence="3">
    <location>
        <begin position="121"/>
        <end position="198"/>
    </location>
</feature>
<name>A0A926L7Z0_9ACTN</name>
<dbReference type="InterPro" id="IPR012074">
    <property type="entry name" value="GAF_ANTAR"/>
</dbReference>
<comment type="caution">
    <text evidence="4">The sequence shown here is derived from an EMBL/GenBank/DDBJ whole genome shotgun (WGS) entry which is preliminary data.</text>
</comment>
<evidence type="ECO:0000313" key="4">
    <source>
        <dbReference type="EMBL" id="MBD0423695.1"/>
    </source>
</evidence>
<dbReference type="Proteomes" id="UP000621210">
    <property type="component" value="Unassembled WGS sequence"/>
</dbReference>
<organism evidence="4 5">
    <name type="scientific">Streptomyces griseicoloratus</name>
    <dbReference type="NCBI Taxonomy" id="2752516"/>
    <lineage>
        <taxon>Bacteria</taxon>
        <taxon>Bacillati</taxon>
        <taxon>Actinomycetota</taxon>
        <taxon>Actinomycetes</taxon>
        <taxon>Kitasatosporales</taxon>
        <taxon>Streptomycetaceae</taxon>
        <taxon>Streptomyces</taxon>
    </lineage>
</organism>
<keyword evidence="2" id="KW-0804">Transcription</keyword>
<keyword evidence="1" id="KW-0805">Transcription regulation</keyword>
<reference evidence="4" key="2">
    <citation type="submission" date="2020-09" db="EMBL/GenBank/DDBJ databases">
        <authorList>
            <person name="Luo X."/>
        </authorList>
    </citation>
    <scope>NUCLEOTIDE SEQUENCE</scope>
    <source>
        <strain evidence="4">TRM S81-3</strain>
    </source>
</reference>
<dbReference type="InterPro" id="IPR036388">
    <property type="entry name" value="WH-like_DNA-bd_sf"/>
</dbReference>
<accession>A0A926L7Z0</accession>
<gene>
    <name evidence="4" type="ORF">H0H10_31830</name>
</gene>
<dbReference type="InterPro" id="IPR005561">
    <property type="entry name" value="ANTAR"/>
</dbReference>
<evidence type="ECO:0000256" key="2">
    <source>
        <dbReference type="ARBA" id="ARBA00023163"/>
    </source>
</evidence>
<dbReference type="SMART" id="SM01012">
    <property type="entry name" value="ANTAR"/>
    <property type="match status" value="1"/>
</dbReference>
<dbReference type="Pfam" id="PF03861">
    <property type="entry name" value="ANTAR"/>
    <property type="match status" value="1"/>
</dbReference>
<dbReference type="GO" id="GO:0003723">
    <property type="term" value="F:RNA binding"/>
    <property type="evidence" value="ECO:0007669"/>
    <property type="project" value="InterPro"/>
</dbReference>
<dbReference type="PIRSF" id="PIRSF036625">
    <property type="entry name" value="GAF_ANTAR"/>
    <property type="match status" value="1"/>
</dbReference>
<dbReference type="Gene3D" id="1.10.10.10">
    <property type="entry name" value="Winged helix-like DNA-binding domain superfamily/Winged helix DNA-binding domain"/>
    <property type="match status" value="1"/>
</dbReference>